<dbReference type="SMART" id="SM00449">
    <property type="entry name" value="SPRY"/>
    <property type="match status" value="1"/>
</dbReference>
<dbReference type="InterPro" id="IPR043136">
    <property type="entry name" value="B30.2/SPRY_sf"/>
</dbReference>
<dbReference type="Gene3D" id="2.60.120.920">
    <property type="match status" value="1"/>
</dbReference>
<evidence type="ECO:0000313" key="5">
    <source>
        <dbReference type="EMBL" id="MBP1906675.1"/>
    </source>
</evidence>
<dbReference type="RefSeq" id="WP_210090269.1">
    <property type="nucleotide sequence ID" value="NZ_JAGGKG010000017.1"/>
</dbReference>
<evidence type="ECO:0000259" key="4">
    <source>
        <dbReference type="PROSITE" id="PS50188"/>
    </source>
</evidence>
<dbReference type="PROSITE" id="PS50188">
    <property type="entry name" value="B302_SPRY"/>
    <property type="match status" value="1"/>
</dbReference>
<dbReference type="Pfam" id="PF00622">
    <property type="entry name" value="SPRY"/>
    <property type="match status" value="1"/>
</dbReference>
<dbReference type="Gene3D" id="2.60.120.260">
    <property type="entry name" value="Galactose-binding domain-like"/>
    <property type="match status" value="1"/>
</dbReference>
<dbReference type="Proteomes" id="UP001519272">
    <property type="component" value="Unassembled WGS sequence"/>
</dbReference>
<sequence length="420" mass="46048">MEIIDVTLNPNDMGSGKTLSNSNLTVTSTSGSSIRATHGKSTGKWYWEVKLDSGGTSSAIGVSNKSFGISSVALSTSAYRRAYYTINGYKLPENTPYGSSTAVGNIIGVALDLDNGTLEFYKNGVSMGISHTNVKELGEVEIYPTLSTQNATSTVFTVNFGVTPFVYSIPHKFYSYDGRQYGSVNKILISSENDFYSVVPEVIGIETAIPNMTSNTTPSGRAFASSIYGSGREPWRAFSGSEYISAQNTSSGHIGYEFLNKIKIGKYALSSSGNHTYAPKDWTFEGSNDGTIWTVLDTQVNQTWTAIGIEKEYIIEVSKVNKYKIYRLNWTANNGGGTYTRLSLFKMYKFTSGKIIKLSNNSEQTFINHGMNKETSIDLTTSKILERTYIVQDNTQLGSGKVFMKKIDTAKIPIRNAVID</sequence>
<keyword evidence="2" id="KW-0863">Zinc-finger</keyword>
<dbReference type="InterPro" id="IPR045129">
    <property type="entry name" value="RNF123/RKP/RSPRY1"/>
</dbReference>
<feature type="domain" description="B30.2/SPRY" evidence="4">
    <location>
        <begin position="1"/>
        <end position="165"/>
    </location>
</feature>
<accession>A0ABS4FVT5</accession>
<dbReference type="InterPro" id="IPR008979">
    <property type="entry name" value="Galactose-bd-like_sf"/>
</dbReference>
<dbReference type="EMBL" id="JAGGKG010000017">
    <property type="protein sequence ID" value="MBP1906675.1"/>
    <property type="molecule type" value="Genomic_DNA"/>
</dbReference>
<organism evidence="5 6">
    <name type="scientific">Paenibacillus turicensis</name>
    <dbReference type="NCBI Taxonomy" id="160487"/>
    <lineage>
        <taxon>Bacteria</taxon>
        <taxon>Bacillati</taxon>
        <taxon>Bacillota</taxon>
        <taxon>Bacilli</taxon>
        <taxon>Bacillales</taxon>
        <taxon>Paenibacillaceae</taxon>
        <taxon>Paenibacillus</taxon>
    </lineage>
</organism>
<keyword evidence="1" id="KW-0479">Metal-binding</keyword>
<name>A0ABS4FVT5_9BACL</name>
<keyword evidence="3" id="KW-0862">Zinc</keyword>
<proteinExistence type="predicted"/>
<dbReference type="InterPro" id="IPR001870">
    <property type="entry name" value="B30.2/SPRY"/>
</dbReference>
<reference evidence="5 6" key="1">
    <citation type="submission" date="2021-03" db="EMBL/GenBank/DDBJ databases">
        <title>Genomic Encyclopedia of Type Strains, Phase IV (KMG-IV): sequencing the most valuable type-strain genomes for metagenomic binning, comparative biology and taxonomic classification.</title>
        <authorList>
            <person name="Goeker M."/>
        </authorList>
    </citation>
    <scope>NUCLEOTIDE SEQUENCE [LARGE SCALE GENOMIC DNA]</scope>
    <source>
        <strain evidence="5 6">DSM 14349</strain>
    </source>
</reference>
<dbReference type="InterPro" id="IPR003877">
    <property type="entry name" value="SPRY_dom"/>
</dbReference>
<keyword evidence="6" id="KW-1185">Reference proteome</keyword>
<protein>
    <recommendedName>
        <fullName evidence="4">B30.2/SPRY domain-containing protein</fullName>
    </recommendedName>
</protein>
<evidence type="ECO:0000256" key="3">
    <source>
        <dbReference type="ARBA" id="ARBA00022833"/>
    </source>
</evidence>
<comment type="caution">
    <text evidence="5">The sequence shown here is derived from an EMBL/GenBank/DDBJ whole genome shotgun (WGS) entry which is preliminary data.</text>
</comment>
<dbReference type="PANTHER" id="PTHR13363">
    <property type="entry name" value="RING FINGER AND SRY DOMAIN-CONTAINING"/>
    <property type="match status" value="1"/>
</dbReference>
<evidence type="ECO:0000256" key="2">
    <source>
        <dbReference type="ARBA" id="ARBA00022771"/>
    </source>
</evidence>
<dbReference type="SUPFAM" id="SSF49899">
    <property type="entry name" value="Concanavalin A-like lectins/glucanases"/>
    <property type="match status" value="1"/>
</dbReference>
<dbReference type="SUPFAM" id="SSF49785">
    <property type="entry name" value="Galactose-binding domain-like"/>
    <property type="match status" value="1"/>
</dbReference>
<gene>
    <name evidence="5" type="ORF">J2Z32_003339</name>
</gene>
<dbReference type="InterPro" id="IPR013320">
    <property type="entry name" value="ConA-like_dom_sf"/>
</dbReference>
<evidence type="ECO:0000256" key="1">
    <source>
        <dbReference type="ARBA" id="ARBA00022723"/>
    </source>
</evidence>
<evidence type="ECO:0000313" key="6">
    <source>
        <dbReference type="Proteomes" id="UP001519272"/>
    </source>
</evidence>
<dbReference type="PANTHER" id="PTHR13363:SF5">
    <property type="entry name" value="E3 UBIQUITIN-PROTEIN LIGASE RNF123"/>
    <property type="match status" value="1"/>
</dbReference>